<protein>
    <submittedName>
        <fullName evidence="1">Uncharacterized protein</fullName>
    </submittedName>
</protein>
<dbReference type="EMBL" id="CP000733">
    <property type="protein sequence ID" value="ABS76587.1"/>
    <property type="molecule type" value="Genomic_DNA"/>
</dbReference>
<dbReference type="HOGENOM" id="CLU_3167022_0_0_6"/>
<name>A9KF64_COXBN</name>
<dbReference type="AlphaFoldDB" id="A9KF64"/>
<reference evidence="1 2" key="1">
    <citation type="journal article" date="2009" name="Infect. Immun.">
        <title>Comparative genomics reveal extensive transposon-mediated genomic plasticity and diversity among potential effector proteins within the genus Coxiella.</title>
        <authorList>
            <person name="Beare P.A."/>
            <person name="Unsworth N."/>
            <person name="Andoh M."/>
            <person name="Voth D.E."/>
            <person name="Omsland A."/>
            <person name="Gilk S.D."/>
            <person name="Williams K.P."/>
            <person name="Sobral B.W."/>
            <person name="Kupko J.J.III."/>
            <person name="Porcella S.F."/>
            <person name="Samuel J.E."/>
            <person name="Heinzen R.A."/>
        </authorList>
    </citation>
    <scope>NUCLEOTIDE SEQUENCE [LARGE SCALE GENOMIC DNA]</scope>
    <source>
        <strain evidence="1 2">Dugway 5J108-111</strain>
    </source>
</reference>
<organism evidence="1 2">
    <name type="scientific">Coxiella burnetii (strain Dugway 5J108-111)</name>
    <dbReference type="NCBI Taxonomy" id="434922"/>
    <lineage>
        <taxon>Bacteria</taxon>
        <taxon>Pseudomonadati</taxon>
        <taxon>Pseudomonadota</taxon>
        <taxon>Gammaproteobacteria</taxon>
        <taxon>Legionellales</taxon>
        <taxon>Coxiellaceae</taxon>
        <taxon>Coxiella</taxon>
    </lineage>
</organism>
<evidence type="ECO:0000313" key="1">
    <source>
        <dbReference type="EMBL" id="ABS76587.1"/>
    </source>
</evidence>
<dbReference type="Proteomes" id="UP000008555">
    <property type="component" value="Chromosome"/>
</dbReference>
<evidence type="ECO:0000313" key="2">
    <source>
        <dbReference type="Proteomes" id="UP000008555"/>
    </source>
</evidence>
<dbReference type="KEGG" id="cbd:CBUD_0445"/>
<gene>
    <name evidence="1" type="ordered locus">CBUD_0445</name>
</gene>
<accession>A9KF64</accession>
<sequence length="47" mass="5374">MVYFNDAPCQFQVTLFDYFKHSSKINVKKKLKEGPLPPADALIAKCE</sequence>
<proteinExistence type="predicted"/>